<dbReference type="EMBL" id="JACHIW010000002">
    <property type="protein sequence ID" value="MBB5158398.1"/>
    <property type="molecule type" value="Genomic_DNA"/>
</dbReference>
<keyword evidence="2" id="KW-1185">Reference proteome</keyword>
<reference evidence="1 2" key="1">
    <citation type="submission" date="2020-08" db="EMBL/GenBank/DDBJ databases">
        <title>Sequencing the genomes of 1000 actinobacteria strains.</title>
        <authorList>
            <person name="Klenk H.-P."/>
        </authorList>
    </citation>
    <scope>NUCLEOTIDE SEQUENCE [LARGE SCALE GENOMIC DNA]</scope>
    <source>
        <strain evidence="1 2">DSM 45584</strain>
    </source>
</reference>
<organism evidence="1 2">
    <name type="scientific">Saccharopolyspora phatthalungensis</name>
    <dbReference type="NCBI Taxonomy" id="664693"/>
    <lineage>
        <taxon>Bacteria</taxon>
        <taxon>Bacillati</taxon>
        <taxon>Actinomycetota</taxon>
        <taxon>Actinomycetes</taxon>
        <taxon>Pseudonocardiales</taxon>
        <taxon>Pseudonocardiaceae</taxon>
        <taxon>Saccharopolyspora</taxon>
    </lineage>
</organism>
<dbReference type="AlphaFoldDB" id="A0A840QHW4"/>
<evidence type="ECO:0008006" key="3">
    <source>
        <dbReference type="Google" id="ProtNLM"/>
    </source>
</evidence>
<sequence>MNPHQHSTDARDALGAIDTVAAGDPVAVLADLAAIAELVGRVAERAQQDLASWATVGPHLAQARDQAASLARSLHHARGTLAYNMSLQAAA</sequence>
<name>A0A840QHW4_9PSEU</name>
<accession>A0A840QHW4</accession>
<protein>
    <recommendedName>
        <fullName evidence="3">HPt domain-containing protein</fullName>
    </recommendedName>
</protein>
<evidence type="ECO:0000313" key="2">
    <source>
        <dbReference type="Proteomes" id="UP000584374"/>
    </source>
</evidence>
<evidence type="ECO:0000313" key="1">
    <source>
        <dbReference type="EMBL" id="MBB5158398.1"/>
    </source>
</evidence>
<comment type="caution">
    <text evidence="1">The sequence shown here is derived from an EMBL/GenBank/DDBJ whole genome shotgun (WGS) entry which is preliminary data.</text>
</comment>
<gene>
    <name evidence="1" type="ORF">BJ970_005997</name>
</gene>
<dbReference type="Proteomes" id="UP000584374">
    <property type="component" value="Unassembled WGS sequence"/>
</dbReference>
<proteinExistence type="predicted"/>